<evidence type="ECO:0000313" key="15">
    <source>
        <dbReference type="EMBL" id="MFD0847351.1"/>
    </source>
</evidence>
<keyword evidence="4" id="KW-0410">Iron transport</keyword>
<evidence type="ECO:0000259" key="14">
    <source>
        <dbReference type="SMART" id="SM00965"/>
    </source>
</evidence>
<feature type="domain" description="Secretin/TonB short N-terminal" evidence="14">
    <location>
        <begin position="49"/>
        <end position="100"/>
    </location>
</feature>
<evidence type="ECO:0000256" key="4">
    <source>
        <dbReference type="ARBA" id="ARBA00022496"/>
    </source>
</evidence>
<dbReference type="InterPro" id="IPR039426">
    <property type="entry name" value="TonB-dep_rcpt-like"/>
</dbReference>
<keyword evidence="13" id="KW-0732">Signal</keyword>
<evidence type="ECO:0000256" key="8">
    <source>
        <dbReference type="ARBA" id="ARBA00023077"/>
    </source>
</evidence>
<keyword evidence="5 11" id="KW-0812">Transmembrane</keyword>
<dbReference type="Gene3D" id="3.55.50.30">
    <property type="match status" value="1"/>
</dbReference>
<evidence type="ECO:0000256" key="3">
    <source>
        <dbReference type="ARBA" id="ARBA00022452"/>
    </source>
</evidence>
<dbReference type="Proteomes" id="UP001597124">
    <property type="component" value="Unassembled WGS sequence"/>
</dbReference>
<evidence type="ECO:0000256" key="7">
    <source>
        <dbReference type="ARBA" id="ARBA00023065"/>
    </source>
</evidence>
<dbReference type="PANTHER" id="PTHR32552:SF81">
    <property type="entry name" value="TONB-DEPENDENT OUTER MEMBRANE RECEPTOR"/>
    <property type="match status" value="1"/>
</dbReference>
<dbReference type="InterPro" id="IPR011662">
    <property type="entry name" value="Secretin/TonB_short_N"/>
</dbReference>
<dbReference type="PANTHER" id="PTHR32552">
    <property type="entry name" value="FERRICHROME IRON RECEPTOR-RELATED"/>
    <property type="match status" value="1"/>
</dbReference>
<keyword evidence="8 12" id="KW-0798">TonB box</keyword>
<comment type="similarity">
    <text evidence="11 12">Belongs to the TonB-dependent receptor family.</text>
</comment>
<evidence type="ECO:0000256" key="5">
    <source>
        <dbReference type="ARBA" id="ARBA00022692"/>
    </source>
</evidence>
<reference evidence="16" key="1">
    <citation type="journal article" date="2019" name="Int. J. Syst. Evol. Microbiol.">
        <title>The Global Catalogue of Microorganisms (GCM) 10K type strain sequencing project: providing services to taxonomists for standard genome sequencing and annotation.</title>
        <authorList>
            <consortium name="The Broad Institute Genomics Platform"/>
            <consortium name="The Broad Institute Genome Sequencing Center for Infectious Disease"/>
            <person name="Wu L."/>
            <person name="Ma J."/>
        </authorList>
    </citation>
    <scope>NUCLEOTIDE SEQUENCE [LARGE SCALE GENOMIC DNA]</scope>
    <source>
        <strain evidence="16">CCUG 52537</strain>
    </source>
</reference>
<comment type="subcellular location">
    <subcellularLocation>
        <location evidence="1 11">Cell outer membrane</location>
        <topology evidence="1 11">Multi-pass membrane protein</topology>
    </subcellularLocation>
</comment>
<keyword evidence="7" id="KW-0406">Ion transport</keyword>
<keyword evidence="3 11" id="KW-1134">Transmembrane beta strand</keyword>
<dbReference type="EMBL" id="JBHTIK010000002">
    <property type="protein sequence ID" value="MFD0847351.1"/>
    <property type="molecule type" value="Genomic_DNA"/>
</dbReference>
<evidence type="ECO:0000256" key="10">
    <source>
        <dbReference type="ARBA" id="ARBA00023237"/>
    </source>
</evidence>
<dbReference type="SMART" id="SM00965">
    <property type="entry name" value="STN"/>
    <property type="match status" value="1"/>
</dbReference>
<evidence type="ECO:0000256" key="1">
    <source>
        <dbReference type="ARBA" id="ARBA00004571"/>
    </source>
</evidence>
<dbReference type="InterPro" id="IPR036942">
    <property type="entry name" value="Beta-barrel_TonB_sf"/>
</dbReference>
<evidence type="ECO:0000256" key="12">
    <source>
        <dbReference type="RuleBase" id="RU003357"/>
    </source>
</evidence>
<evidence type="ECO:0000256" key="11">
    <source>
        <dbReference type="PROSITE-ProRule" id="PRU01360"/>
    </source>
</evidence>
<evidence type="ECO:0000256" key="2">
    <source>
        <dbReference type="ARBA" id="ARBA00022448"/>
    </source>
</evidence>
<dbReference type="Pfam" id="PF07715">
    <property type="entry name" value="Plug"/>
    <property type="match status" value="1"/>
</dbReference>
<keyword evidence="10 11" id="KW-0998">Cell outer membrane</keyword>
<keyword evidence="9 11" id="KW-0472">Membrane</keyword>
<organism evidence="15 16">
    <name type="scientific">Sphingosinicella xenopeptidilytica</name>
    <dbReference type="NCBI Taxonomy" id="364098"/>
    <lineage>
        <taxon>Bacteria</taxon>
        <taxon>Pseudomonadati</taxon>
        <taxon>Pseudomonadota</taxon>
        <taxon>Alphaproteobacteria</taxon>
        <taxon>Sphingomonadales</taxon>
        <taxon>Sphingosinicellaceae</taxon>
        <taxon>Sphingosinicella</taxon>
    </lineage>
</organism>
<dbReference type="InterPro" id="IPR000531">
    <property type="entry name" value="Beta-barrel_TonB"/>
</dbReference>
<dbReference type="InterPro" id="IPR012910">
    <property type="entry name" value="Plug_dom"/>
</dbReference>
<evidence type="ECO:0000256" key="9">
    <source>
        <dbReference type="ARBA" id="ARBA00023136"/>
    </source>
</evidence>
<keyword evidence="2 11" id="KW-0813">Transport</keyword>
<evidence type="ECO:0000256" key="6">
    <source>
        <dbReference type="ARBA" id="ARBA00023004"/>
    </source>
</evidence>
<keyword evidence="15" id="KW-0675">Receptor</keyword>
<sequence>MTKGYLAAALGLGAAILCVAPALAQQTEFRISAGDLKQALDQFARQSGREIIYKVDDIGGVRSPGVRALVAPEDALDQILSGTGFSSRFDSSGAIAIVKTGGGDDGAARTDGGGSEIVVTASRREQLIRLVPASVSAETGRTLARRGATQLEDIVRNTPGLSNPGPGSGNKTNLTIRGVATGTDPGLKQTTVSLMFDDIPLDPGSAGLGATNLRLVDVERVEVLRGPQGTLFGSGSLSGTLRIISNKPDLTGPGASAELTGAATRGGEGSIWGNAMVNQALIPDRLAIRAVGYGFQEGGWIDNSRTGETDVNRNETLGARLAVAARLGERLSVDIMGAYQMSKDFAAGESLYAPVVGANDPYGITTSRQSLESRLESALVNLGLRYDFDALELISSSTYIRRKASLNDDAGYYTEVVGLQLGIPGLTGSTPAITTNNSDIFTQELRLVSTAAGPLQWTLGGFYLSAKADGGQWVTAPVLAPILGSGNLAALSTEGEQEELSAFGELSYTIGDRLDLTAGLRISDTTLRFDTLSSGLLFTGSPNPAVQVATVIRQSDTAYNPRFAIAFRPSEDLTLYVSAARGYRVGGPNLTAGLGGPNIPRAYSSDNLWNYELGAKGRAFDGTLRYNAAAYFIDWSNMQTSLSLNNVGHVGNAGSAHIYGAELEASIQITAQFEVGGSVSVNKAETASTVPNLTRTTGIVGITPGLRLPGSPEFQTSGFAQFNFDVAGNRAYLRASGQYVGDQYTDYDEKGTRFGDYTVADLRVGIALDRVEVIGFVNNLFDGNGKRSAMNRSTVGPIIAQPQIAYRIRPRTIGATVRVNY</sequence>
<dbReference type="Pfam" id="PF00593">
    <property type="entry name" value="TonB_dep_Rec_b-barrel"/>
    <property type="match status" value="1"/>
</dbReference>
<feature type="signal peptide" evidence="13">
    <location>
        <begin position="1"/>
        <end position="24"/>
    </location>
</feature>
<gene>
    <name evidence="15" type="ORF">ACFQ00_03365</name>
</gene>
<evidence type="ECO:0000313" key="16">
    <source>
        <dbReference type="Proteomes" id="UP001597124"/>
    </source>
</evidence>
<proteinExistence type="inferred from homology"/>
<keyword evidence="6" id="KW-0408">Iron</keyword>
<keyword evidence="16" id="KW-1185">Reference proteome</keyword>
<dbReference type="RefSeq" id="WP_381486217.1">
    <property type="nucleotide sequence ID" value="NZ_JBHTIK010000002.1"/>
</dbReference>
<protein>
    <submittedName>
        <fullName evidence="15">TonB-dependent receptor domain-containing protein</fullName>
    </submittedName>
</protein>
<accession>A0ABW3C0Y8</accession>
<feature type="chain" id="PRO_5047501709" evidence="13">
    <location>
        <begin position="25"/>
        <end position="821"/>
    </location>
</feature>
<dbReference type="PROSITE" id="PS52016">
    <property type="entry name" value="TONB_DEPENDENT_REC_3"/>
    <property type="match status" value="1"/>
</dbReference>
<evidence type="ECO:0000256" key="13">
    <source>
        <dbReference type="SAM" id="SignalP"/>
    </source>
</evidence>
<comment type="caution">
    <text evidence="15">The sequence shown here is derived from an EMBL/GenBank/DDBJ whole genome shotgun (WGS) entry which is preliminary data.</text>
</comment>
<dbReference type="Gene3D" id="2.40.170.20">
    <property type="entry name" value="TonB-dependent receptor, beta-barrel domain"/>
    <property type="match status" value="1"/>
</dbReference>
<dbReference type="SUPFAM" id="SSF56935">
    <property type="entry name" value="Porins"/>
    <property type="match status" value="1"/>
</dbReference>
<name>A0ABW3C0Y8_SPHXN</name>